<dbReference type="GO" id="GO:0098796">
    <property type="term" value="C:membrane protein complex"/>
    <property type="evidence" value="ECO:0007669"/>
    <property type="project" value="UniProtKB-ARBA"/>
</dbReference>
<keyword evidence="4 8" id="KW-0067">ATP-binding</keyword>
<dbReference type="PANTHER" id="PTHR24220">
    <property type="entry name" value="IMPORT ATP-BINDING PROTEIN"/>
    <property type="match status" value="1"/>
</dbReference>
<dbReference type="GO" id="GO:0005524">
    <property type="term" value="F:ATP binding"/>
    <property type="evidence" value="ECO:0007669"/>
    <property type="project" value="UniProtKB-KW"/>
</dbReference>
<feature type="domain" description="ABC transporter" evidence="7">
    <location>
        <begin position="24"/>
        <end position="247"/>
    </location>
</feature>
<name>A0A6I3KGW6_9HYPH</name>
<evidence type="ECO:0000313" key="8">
    <source>
        <dbReference type="EMBL" id="MTD93416.1"/>
    </source>
</evidence>
<evidence type="ECO:0000256" key="4">
    <source>
        <dbReference type="ARBA" id="ARBA00022840"/>
    </source>
</evidence>
<organism evidence="8 9">
    <name type="scientific">Hyphomicrobium album</name>
    <dbReference type="NCBI Taxonomy" id="2665159"/>
    <lineage>
        <taxon>Bacteria</taxon>
        <taxon>Pseudomonadati</taxon>
        <taxon>Pseudomonadota</taxon>
        <taxon>Alphaproteobacteria</taxon>
        <taxon>Hyphomicrobiales</taxon>
        <taxon>Hyphomicrobiaceae</taxon>
        <taxon>Hyphomicrobium</taxon>
    </lineage>
</organism>
<dbReference type="RefSeq" id="WP_154737958.1">
    <property type="nucleotide sequence ID" value="NZ_WMBQ01000001.1"/>
</dbReference>
<dbReference type="GO" id="GO:0016887">
    <property type="term" value="F:ATP hydrolysis activity"/>
    <property type="evidence" value="ECO:0007669"/>
    <property type="project" value="InterPro"/>
</dbReference>
<keyword evidence="5" id="KW-1278">Translocase</keyword>
<dbReference type="InterPro" id="IPR027417">
    <property type="entry name" value="P-loop_NTPase"/>
</dbReference>
<evidence type="ECO:0000256" key="5">
    <source>
        <dbReference type="ARBA" id="ARBA00022967"/>
    </source>
</evidence>
<evidence type="ECO:0000259" key="7">
    <source>
        <dbReference type="PROSITE" id="PS50893"/>
    </source>
</evidence>
<dbReference type="PANTHER" id="PTHR24220:SF689">
    <property type="entry name" value="LIPOPROTEIN-RELEASING SYSTEM ATP-BINDING PROTEIN LOLD"/>
    <property type="match status" value="1"/>
</dbReference>
<dbReference type="InterPro" id="IPR017911">
    <property type="entry name" value="MacB-like_ATP-bd"/>
</dbReference>
<dbReference type="GO" id="GO:0022857">
    <property type="term" value="F:transmembrane transporter activity"/>
    <property type="evidence" value="ECO:0007669"/>
    <property type="project" value="UniProtKB-ARBA"/>
</dbReference>
<dbReference type="AlphaFoldDB" id="A0A6I3KGW6"/>
<reference evidence="8 9" key="1">
    <citation type="submission" date="2019-11" db="EMBL/GenBank/DDBJ databases">
        <title>Identification of a novel strain.</title>
        <authorList>
            <person name="Xu Q."/>
            <person name="Wang G."/>
        </authorList>
    </citation>
    <scope>NUCLEOTIDE SEQUENCE [LARGE SCALE GENOMIC DNA]</scope>
    <source>
        <strain evidence="9">xq</strain>
    </source>
</reference>
<dbReference type="InterPro" id="IPR003593">
    <property type="entry name" value="AAA+_ATPase"/>
</dbReference>
<keyword evidence="2" id="KW-0997">Cell inner membrane</keyword>
<keyword evidence="1" id="KW-0813">Transport</keyword>
<evidence type="ECO:0000256" key="2">
    <source>
        <dbReference type="ARBA" id="ARBA00022519"/>
    </source>
</evidence>
<protein>
    <submittedName>
        <fullName evidence="8">ATP-binding cassette domain-containing protein</fullName>
    </submittedName>
</protein>
<dbReference type="GO" id="GO:0089705">
    <property type="term" value="P:protein localization to outer membrane"/>
    <property type="evidence" value="ECO:0007669"/>
    <property type="project" value="TreeGrafter"/>
</dbReference>
<dbReference type="InterPro" id="IPR015854">
    <property type="entry name" value="ABC_transpr_LolD-like"/>
</dbReference>
<sequence length="250" mass="27339">MTALAEELLAVRDTGRDFATQPALRLDRLVRAFYQGSRKIEVLNGASADIFPGQAVALVGPSGAGKSTLLHISGLLETPDGGRVIINGRDCTGMPDAERTRVRRVQMGFVYQFHQLLPEFSALENIMIPQLILGRTKKQARQRAAQLLGSLGLADRVDHRPAQLSGGEQQRTAIARALANDPRLILADEPTGNLDPHTAEHVFDALIHLIRTTGVAALICTHNLDLARRMDRVLRLENGMLVEVQPLALR</sequence>
<keyword evidence="2" id="KW-0472">Membrane</keyword>
<keyword evidence="2" id="KW-1003">Cell membrane</keyword>
<dbReference type="CDD" id="cd03255">
    <property type="entry name" value="ABC_MJ0796_LolCDE_FtsE"/>
    <property type="match status" value="1"/>
</dbReference>
<proteinExistence type="inferred from homology"/>
<keyword evidence="9" id="KW-1185">Reference proteome</keyword>
<dbReference type="InterPro" id="IPR003439">
    <property type="entry name" value="ABC_transporter-like_ATP-bd"/>
</dbReference>
<dbReference type="PROSITE" id="PS50893">
    <property type="entry name" value="ABC_TRANSPORTER_2"/>
    <property type="match status" value="1"/>
</dbReference>
<dbReference type="SUPFAM" id="SSF52540">
    <property type="entry name" value="P-loop containing nucleoside triphosphate hydrolases"/>
    <property type="match status" value="1"/>
</dbReference>
<dbReference type="Proteomes" id="UP000440694">
    <property type="component" value="Unassembled WGS sequence"/>
</dbReference>
<gene>
    <name evidence="8" type="ORF">GIW81_03580</name>
</gene>
<evidence type="ECO:0000256" key="3">
    <source>
        <dbReference type="ARBA" id="ARBA00022741"/>
    </source>
</evidence>
<keyword evidence="3" id="KW-0547">Nucleotide-binding</keyword>
<evidence type="ECO:0000256" key="6">
    <source>
        <dbReference type="ARBA" id="ARBA00038388"/>
    </source>
</evidence>
<dbReference type="Gene3D" id="3.40.50.300">
    <property type="entry name" value="P-loop containing nucleotide triphosphate hydrolases"/>
    <property type="match status" value="1"/>
</dbReference>
<comment type="caution">
    <text evidence="8">The sequence shown here is derived from an EMBL/GenBank/DDBJ whole genome shotgun (WGS) entry which is preliminary data.</text>
</comment>
<dbReference type="SMART" id="SM00382">
    <property type="entry name" value="AAA"/>
    <property type="match status" value="1"/>
</dbReference>
<evidence type="ECO:0000256" key="1">
    <source>
        <dbReference type="ARBA" id="ARBA00022448"/>
    </source>
</evidence>
<comment type="similarity">
    <text evidence="6">Belongs to the ABC transporter superfamily. Macrolide exporter (TC 3.A.1.122) family.</text>
</comment>
<dbReference type="GO" id="GO:0044874">
    <property type="term" value="P:lipoprotein localization to outer membrane"/>
    <property type="evidence" value="ECO:0007669"/>
    <property type="project" value="TreeGrafter"/>
</dbReference>
<dbReference type="FunFam" id="3.40.50.300:FF:000032">
    <property type="entry name" value="Export ABC transporter ATP-binding protein"/>
    <property type="match status" value="1"/>
</dbReference>
<dbReference type="GO" id="GO:0005886">
    <property type="term" value="C:plasma membrane"/>
    <property type="evidence" value="ECO:0007669"/>
    <property type="project" value="TreeGrafter"/>
</dbReference>
<dbReference type="Pfam" id="PF00005">
    <property type="entry name" value="ABC_tran"/>
    <property type="match status" value="1"/>
</dbReference>
<accession>A0A6I3KGW6</accession>
<evidence type="ECO:0000313" key="9">
    <source>
        <dbReference type="Proteomes" id="UP000440694"/>
    </source>
</evidence>
<dbReference type="EMBL" id="WMBQ01000001">
    <property type="protein sequence ID" value="MTD93416.1"/>
    <property type="molecule type" value="Genomic_DNA"/>
</dbReference>